<keyword evidence="2" id="KW-1185">Reference proteome</keyword>
<reference evidence="1 2" key="1">
    <citation type="journal article" date="2017" name="BMC Biol.">
        <title>Genomic innovations, transcriptional plasticity and gene loss underlying the evolution and divergence of two highly polyphagous and invasive Helicoverpa pest species.</title>
        <authorList>
            <person name="Pearce S.L."/>
            <person name="Clarke D.F."/>
            <person name="East P.D."/>
            <person name="Elfekih S."/>
            <person name="Gordon K.H."/>
            <person name="Jermiin L.S."/>
            <person name="McGaughran A."/>
            <person name="Oakeshott J.G."/>
            <person name="Papanikolaou A."/>
            <person name="Perera O.P."/>
            <person name="Rane R.V."/>
            <person name="Richards S."/>
            <person name="Tay W.T."/>
            <person name="Walsh T.K."/>
            <person name="Anderson A."/>
            <person name="Anderson C.J."/>
            <person name="Asgari S."/>
            <person name="Board P.G."/>
            <person name="Bretschneider A."/>
            <person name="Campbell P.M."/>
            <person name="Chertemps T."/>
            <person name="Christeller J.T."/>
            <person name="Coppin C.W."/>
            <person name="Downes S.J."/>
            <person name="Duan G."/>
            <person name="Farnsworth C.A."/>
            <person name="Good R.T."/>
            <person name="Han L.B."/>
            <person name="Han Y.C."/>
            <person name="Hatje K."/>
            <person name="Horne I."/>
            <person name="Huang Y.P."/>
            <person name="Hughes D.S."/>
            <person name="Jacquin-Joly E."/>
            <person name="James W."/>
            <person name="Jhangiani S."/>
            <person name="Kollmar M."/>
            <person name="Kuwar S.S."/>
            <person name="Li S."/>
            <person name="Liu N.Y."/>
            <person name="Maibeche M.T."/>
            <person name="Miller J.R."/>
            <person name="Montagne N."/>
            <person name="Perry T."/>
            <person name="Qu J."/>
            <person name="Song S.V."/>
            <person name="Sutton G.G."/>
            <person name="Vogel H."/>
            <person name="Walenz B.P."/>
            <person name="Xu W."/>
            <person name="Zhang H.J."/>
            <person name="Zou Z."/>
            <person name="Batterham P."/>
            <person name="Edwards O.R."/>
            <person name="Feyereisen R."/>
            <person name="Gibbs R.A."/>
            <person name="Heckel D.G."/>
            <person name="McGrath A."/>
            <person name="Robin C."/>
            <person name="Scherer S.E."/>
            <person name="Worley K.C."/>
            <person name="Wu Y.D."/>
        </authorList>
    </citation>
    <scope>NUCLEOTIDE SEQUENCE [LARGE SCALE GENOMIC DNA]</scope>
    <source>
        <strain evidence="1">Harm_GR_Male_#8</strain>
        <tissue evidence="1">Whole organism</tissue>
    </source>
</reference>
<evidence type="ECO:0000313" key="1">
    <source>
        <dbReference type="EMBL" id="PZC73909.1"/>
    </source>
</evidence>
<feature type="non-terminal residue" evidence="1">
    <location>
        <position position="59"/>
    </location>
</feature>
<dbReference type="EMBL" id="KZ150078">
    <property type="protein sequence ID" value="PZC73909.1"/>
    <property type="molecule type" value="Genomic_DNA"/>
</dbReference>
<accession>A0A2W1BFM5</accession>
<protein>
    <submittedName>
        <fullName evidence="1">Uncharacterized protein</fullName>
    </submittedName>
</protein>
<evidence type="ECO:0000313" key="2">
    <source>
        <dbReference type="Proteomes" id="UP000249218"/>
    </source>
</evidence>
<sequence length="59" mass="6999">DKKINRGRQYRRWDDEIKSIAGNIWTRRTQSRAEWKEMEEAFAKVGQTDQDVAVINSSE</sequence>
<organism evidence="1 2">
    <name type="scientific">Helicoverpa armigera</name>
    <name type="common">Cotton bollworm</name>
    <name type="synonym">Heliothis armigera</name>
    <dbReference type="NCBI Taxonomy" id="29058"/>
    <lineage>
        <taxon>Eukaryota</taxon>
        <taxon>Metazoa</taxon>
        <taxon>Ecdysozoa</taxon>
        <taxon>Arthropoda</taxon>
        <taxon>Hexapoda</taxon>
        <taxon>Insecta</taxon>
        <taxon>Pterygota</taxon>
        <taxon>Neoptera</taxon>
        <taxon>Endopterygota</taxon>
        <taxon>Lepidoptera</taxon>
        <taxon>Glossata</taxon>
        <taxon>Ditrysia</taxon>
        <taxon>Noctuoidea</taxon>
        <taxon>Noctuidae</taxon>
        <taxon>Heliothinae</taxon>
        <taxon>Helicoverpa</taxon>
    </lineage>
</organism>
<gene>
    <name evidence="1" type="primary">HaOG208650</name>
    <name evidence="1" type="ORF">B5X24_HaOG208650</name>
</gene>
<dbReference type="Proteomes" id="UP000249218">
    <property type="component" value="Unassembled WGS sequence"/>
</dbReference>
<feature type="non-terminal residue" evidence="1">
    <location>
        <position position="1"/>
    </location>
</feature>
<name>A0A2W1BFM5_HELAM</name>
<proteinExistence type="predicted"/>
<dbReference type="AlphaFoldDB" id="A0A2W1BFM5"/>